<proteinExistence type="predicted"/>
<dbReference type="EMBL" id="CP092109">
    <property type="protein sequence ID" value="UWZ79217.1"/>
    <property type="molecule type" value="Genomic_DNA"/>
</dbReference>
<dbReference type="Gene3D" id="3.50.30.10">
    <property type="entry name" value="Phosphohistidine domain"/>
    <property type="match status" value="1"/>
</dbReference>
<dbReference type="InterPro" id="IPR051549">
    <property type="entry name" value="PEP_Utilizing_Enz"/>
</dbReference>
<dbReference type="InterPro" id="IPR013815">
    <property type="entry name" value="ATP_grasp_subdomain_1"/>
</dbReference>
<dbReference type="Pfam" id="PF00391">
    <property type="entry name" value="PEP-utilizers"/>
    <property type="match status" value="1"/>
</dbReference>
<organism evidence="3 4">
    <name type="scientific">Geoalkalibacter halelectricus</name>
    <dbReference type="NCBI Taxonomy" id="2847045"/>
    <lineage>
        <taxon>Bacteria</taxon>
        <taxon>Pseudomonadati</taxon>
        <taxon>Thermodesulfobacteriota</taxon>
        <taxon>Desulfuromonadia</taxon>
        <taxon>Desulfuromonadales</taxon>
        <taxon>Geoalkalibacteraceae</taxon>
        <taxon>Geoalkalibacter</taxon>
    </lineage>
</organism>
<dbReference type="InterPro" id="IPR036637">
    <property type="entry name" value="Phosphohistidine_dom_sf"/>
</dbReference>
<dbReference type="SUPFAM" id="SSF56059">
    <property type="entry name" value="Glutathione synthetase ATP-binding domain-like"/>
    <property type="match status" value="1"/>
</dbReference>
<dbReference type="PANTHER" id="PTHR43615">
    <property type="entry name" value="PHOSPHOENOLPYRUVATE SYNTHASE-RELATED"/>
    <property type="match status" value="1"/>
</dbReference>
<feature type="domain" description="Pyruvate phosphate dikinase AMP/ATP-binding" evidence="2">
    <location>
        <begin position="21"/>
        <end position="322"/>
    </location>
</feature>
<evidence type="ECO:0000313" key="3">
    <source>
        <dbReference type="EMBL" id="UWZ79217.1"/>
    </source>
</evidence>
<dbReference type="Gene3D" id="3.30.1490.20">
    <property type="entry name" value="ATP-grasp fold, A domain"/>
    <property type="match status" value="1"/>
</dbReference>
<gene>
    <name evidence="3" type="ORF">L9S41_16270</name>
</gene>
<protein>
    <submittedName>
        <fullName evidence="3">PEP-utilizing enzyme</fullName>
    </submittedName>
</protein>
<dbReference type="SUPFAM" id="SSF52009">
    <property type="entry name" value="Phosphohistidine domain"/>
    <property type="match status" value="1"/>
</dbReference>
<dbReference type="InterPro" id="IPR008279">
    <property type="entry name" value="PEP-util_enz_mobile_dom"/>
</dbReference>
<reference evidence="3" key="1">
    <citation type="journal article" date="2022" name="Environ. Microbiol.">
        <title>Geoalkalibacter halelectricus SAP #1 sp. nov. possessing extracellular electron transfer and mineral#reducing capabilities from a haloalkaline environment.</title>
        <authorList>
            <person name="Yadav S."/>
            <person name="Singh R."/>
            <person name="Sundharam S.S."/>
            <person name="Chaudhary S."/>
            <person name="Krishnamurthi S."/>
            <person name="Patil S.A."/>
        </authorList>
    </citation>
    <scope>NUCLEOTIDE SEQUENCE</scope>
    <source>
        <strain evidence="3">SAP-1</strain>
    </source>
</reference>
<dbReference type="InterPro" id="IPR002192">
    <property type="entry name" value="PPDK_AMP/ATP-bd"/>
</dbReference>
<evidence type="ECO:0000259" key="1">
    <source>
        <dbReference type="Pfam" id="PF00391"/>
    </source>
</evidence>
<sequence>MKRSGDLIVDLNEVTSADLSHVGGKALALALLDRSGARVPQGVCLTTTAYNRYLDLTGMRERLPFLLERKAFAEMRWEELWDLALKVRHLFVTTPLPDVLAEELAPYLSNCFADIPVTVRSSAPAEDSATASFAGLHDSFVNVYGLAAILDKVRLVWASLWSDRALLYRQELGLDPATSSMAVLVQELIVGRCSGVVFSRCPGRPHLAALEAVWGLNQGLVDGDVEPDRILFDASGAVVERYAPQRERASRPVIGGVTLQPLSADERNASPLSDADAKRIFALQRHAEEHFGAPQDMEWTLRGADLFLLQSRPITASGTAAEGDERGWYLSLHKSLATLHQLRRTIEDDLLPAMELDAQRLASADLTSMDDEALAAEIQERRRLLDAWEARYRDVCIPMAHGIRLFGQWYNDRLRPEDPFAFLELLTGDQDLLAMQRNEALQTLAERLSQDPGLAEQLREGCDLAPDNPFSLALRQFTTRFGGLSWVMGTKDNETRAVTLLLLEMAKSSAGRHSSDRQVREADYLAAFAPEEHSLARDLLEIGRAAYRLRDNDNLFIGKLSEQLRTAYDEAEGRLAKREIPALEHLIKPERMRVARRITANPSSMKQETAFPGSRQQARQLVGQPAGPGLARGRAHVIRSPEDLRTLKSGDILVCDAVDPNMTFVVPLAGGIVERRGGMLIHGAIIAREYGIACVTGVPHAIDEIRTGDQVTVDGYLGLVTIDASGGRGLPE</sequence>
<name>A0ABY5ZJA0_9BACT</name>
<dbReference type="PANTHER" id="PTHR43615:SF1">
    <property type="entry name" value="PPDK_N DOMAIN-CONTAINING PROTEIN"/>
    <property type="match status" value="1"/>
</dbReference>
<feature type="domain" description="PEP-utilising enzyme mobile" evidence="1">
    <location>
        <begin position="648"/>
        <end position="718"/>
    </location>
</feature>
<evidence type="ECO:0000259" key="2">
    <source>
        <dbReference type="Pfam" id="PF01326"/>
    </source>
</evidence>
<dbReference type="RefSeq" id="WP_260747574.1">
    <property type="nucleotide sequence ID" value="NZ_CP092109.1"/>
</dbReference>
<accession>A0ABY5ZJA0</accession>
<dbReference type="Pfam" id="PF01326">
    <property type="entry name" value="PPDK_N"/>
    <property type="match status" value="1"/>
</dbReference>
<keyword evidence="4" id="KW-1185">Reference proteome</keyword>
<dbReference type="Proteomes" id="UP001060414">
    <property type="component" value="Chromosome"/>
</dbReference>
<dbReference type="Gene3D" id="3.30.470.20">
    <property type="entry name" value="ATP-grasp fold, B domain"/>
    <property type="match status" value="1"/>
</dbReference>
<evidence type="ECO:0000313" key="4">
    <source>
        <dbReference type="Proteomes" id="UP001060414"/>
    </source>
</evidence>